<dbReference type="InterPro" id="IPR002227">
    <property type="entry name" value="Tyrosinase_Cu-bd"/>
</dbReference>
<dbReference type="Pfam" id="PF18132">
    <property type="entry name" value="Tyrosinase_C"/>
    <property type="match status" value="1"/>
</dbReference>
<dbReference type="Proteomes" id="UP000720189">
    <property type="component" value="Unassembled WGS sequence"/>
</dbReference>
<evidence type="ECO:0000256" key="10">
    <source>
        <dbReference type="ARBA" id="ARBA00048881"/>
    </source>
</evidence>
<dbReference type="SUPFAM" id="SSF48056">
    <property type="entry name" value="Di-copper centre-containing domain"/>
    <property type="match status" value="1"/>
</dbReference>
<dbReference type="GO" id="GO:0042438">
    <property type="term" value="P:melanin biosynthetic process"/>
    <property type="evidence" value="ECO:0007669"/>
    <property type="project" value="UniProtKB-KW"/>
</dbReference>
<accession>A0A9P9GGD9</accession>
<evidence type="ECO:0000256" key="4">
    <source>
        <dbReference type="ARBA" id="ARBA00022723"/>
    </source>
</evidence>
<evidence type="ECO:0000259" key="12">
    <source>
        <dbReference type="PROSITE" id="PS00498"/>
    </source>
</evidence>
<dbReference type="Gene3D" id="2.60.310.20">
    <property type="match status" value="1"/>
</dbReference>
<dbReference type="Pfam" id="PF00264">
    <property type="entry name" value="Tyrosinase"/>
    <property type="match status" value="1"/>
</dbReference>
<evidence type="ECO:0000313" key="13">
    <source>
        <dbReference type="EMBL" id="KAH7237504.1"/>
    </source>
</evidence>
<reference evidence="13" key="1">
    <citation type="journal article" date="2021" name="Nat. Commun.">
        <title>Genetic determinants of endophytism in the Arabidopsis root mycobiome.</title>
        <authorList>
            <person name="Mesny F."/>
            <person name="Miyauchi S."/>
            <person name="Thiergart T."/>
            <person name="Pickel B."/>
            <person name="Atanasova L."/>
            <person name="Karlsson M."/>
            <person name="Huettel B."/>
            <person name="Barry K.W."/>
            <person name="Haridas S."/>
            <person name="Chen C."/>
            <person name="Bauer D."/>
            <person name="Andreopoulos W."/>
            <person name="Pangilinan J."/>
            <person name="LaButti K."/>
            <person name="Riley R."/>
            <person name="Lipzen A."/>
            <person name="Clum A."/>
            <person name="Drula E."/>
            <person name="Henrissat B."/>
            <person name="Kohler A."/>
            <person name="Grigoriev I.V."/>
            <person name="Martin F.M."/>
            <person name="Hacquard S."/>
        </authorList>
    </citation>
    <scope>NUCLEOTIDE SEQUENCE</scope>
    <source>
        <strain evidence="13">MPI-CAGE-AT-0023</strain>
    </source>
</reference>
<comment type="similarity">
    <text evidence="2">Belongs to the tyrosinase family.</text>
</comment>
<dbReference type="OrthoDB" id="1658288at2759"/>
<dbReference type="InterPro" id="IPR041640">
    <property type="entry name" value="Tyrosinase_C"/>
</dbReference>
<dbReference type="PRINTS" id="PR00092">
    <property type="entry name" value="TYROSINASE"/>
</dbReference>
<dbReference type="InterPro" id="IPR008922">
    <property type="entry name" value="Di-copper_centre_dom_sf"/>
</dbReference>
<dbReference type="Gene3D" id="1.10.1280.10">
    <property type="entry name" value="Di-copper center containing domain from catechol oxidase"/>
    <property type="match status" value="1"/>
</dbReference>
<dbReference type="GO" id="GO:0004503">
    <property type="term" value="F:tyrosinase activity"/>
    <property type="evidence" value="ECO:0007669"/>
    <property type="project" value="UniProtKB-EC"/>
</dbReference>
<evidence type="ECO:0000256" key="3">
    <source>
        <dbReference type="ARBA" id="ARBA00011906"/>
    </source>
</evidence>
<evidence type="ECO:0000259" key="11">
    <source>
        <dbReference type="PROSITE" id="PS00497"/>
    </source>
</evidence>
<comment type="caution">
    <text evidence="13">The sequence shown here is derived from an EMBL/GenBank/DDBJ whole genome shotgun (WGS) entry which is preliminary data.</text>
</comment>
<dbReference type="GeneID" id="70229938"/>
<evidence type="ECO:0000256" key="6">
    <source>
        <dbReference type="ARBA" id="ARBA00023008"/>
    </source>
</evidence>
<dbReference type="PROSITE" id="PS00497">
    <property type="entry name" value="TYROSINASE_1"/>
    <property type="match status" value="1"/>
</dbReference>
<evidence type="ECO:0000313" key="14">
    <source>
        <dbReference type="Proteomes" id="UP000720189"/>
    </source>
</evidence>
<dbReference type="AlphaFoldDB" id="A0A9P9GGD9"/>
<keyword evidence="6" id="KW-0186">Copper</keyword>
<evidence type="ECO:0000256" key="2">
    <source>
        <dbReference type="ARBA" id="ARBA00009928"/>
    </source>
</evidence>
<dbReference type="GO" id="GO:0046872">
    <property type="term" value="F:metal ion binding"/>
    <property type="evidence" value="ECO:0007669"/>
    <property type="project" value="UniProtKB-KW"/>
</dbReference>
<keyword evidence="8" id="KW-0470">Melanin biosynthesis</keyword>
<dbReference type="EMBL" id="JAGMUX010000015">
    <property type="protein sequence ID" value="KAH7237504.1"/>
    <property type="molecule type" value="Genomic_DNA"/>
</dbReference>
<keyword evidence="4" id="KW-0479">Metal-binding</keyword>
<evidence type="ECO:0000256" key="9">
    <source>
        <dbReference type="ARBA" id="ARBA00048233"/>
    </source>
</evidence>
<dbReference type="PANTHER" id="PTHR11474:SF76">
    <property type="entry name" value="SHKT DOMAIN-CONTAINING PROTEIN"/>
    <property type="match status" value="1"/>
</dbReference>
<evidence type="ECO:0000256" key="5">
    <source>
        <dbReference type="ARBA" id="ARBA00023002"/>
    </source>
</evidence>
<dbReference type="EC" id="1.14.18.1" evidence="3"/>
<comment type="catalytic activity">
    <reaction evidence="10">
        <text>L-tyrosine + O2 = L-dopaquinone + H2O</text>
        <dbReference type="Rhea" id="RHEA:18117"/>
        <dbReference type="ChEBI" id="CHEBI:15377"/>
        <dbReference type="ChEBI" id="CHEBI:15379"/>
        <dbReference type="ChEBI" id="CHEBI:57924"/>
        <dbReference type="ChEBI" id="CHEBI:58315"/>
        <dbReference type="EC" id="1.14.18.1"/>
    </reaction>
</comment>
<name>A0A9P9GGD9_FUSRE</name>
<feature type="domain" description="Tyrosinase copper-binding" evidence="12">
    <location>
        <begin position="386"/>
        <end position="397"/>
    </location>
</feature>
<feature type="domain" description="Tyrosinase copper-binding" evidence="11">
    <location>
        <begin position="105"/>
        <end position="122"/>
    </location>
</feature>
<dbReference type="PANTHER" id="PTHR11474">
    <property type="entry name" value="TYROSINASE FAMILY MEMBER"/>
    <property type="match status" value="1"/>
</dbReference>
<keyword evidence="5" id="KW-0560">Oxidoreductase</keyword>
<evidence type="ECO:0000256" key="8">
    <source>
        <dbReference type="ARBA" id="ARBA00023101"/>
    </source>
</evidence>
<dbReference type="RefSeq" id="XP_046045363.1">
    <property type="nucleotide sequence ID" value="XM_046199984.1"/>
</dbReference>
<organism evidence="13 14">
    <name type="scientific">Fusarium redolens</name>
    <dbReference type="NCBI Taxonomy" id="48865"/>
    <lineage>
        <taxon>Eukaryota</taxon>
        <taxon>Fungi</taxon>
        <taxon>Dikarya</taxon>
        <taxon>Ascomycota</taxon>
        <taxon>Pezizomycotina</taxon>
        <taxon>Sordariomycetes</taxon>
        <taxon>Hypocreomycetidae</taxon>
        <taxon>Hypocreales</taxon>
        <taxon>Nectriaceae</taxon>
        <taxon>Fusarium</taxon>
        <taxon>Fusarium redolens species complex</taxon>
    </lineage>
</organism>
<proteinExistence type="inferred from homology"/>
<comment type="cofactor">
    <cofactor evidence="1">
        <name>Cu(2+)</name>
        <dbReference type="ChEBI" id="CHEBI:29036"/>
    </cofactor>
</comment>
<keyword evidence="7" id="KW-0503">Monooxygenase</keyword>
<evidence type="ECO:0000256" key="7">
    <source>
        <dbReference type="ARBA" id="ARBA00023033"/>
    </source>
</evidence>
<protein>
    <recommendedName>
        <fullName evidence="3">tyrosinase</fullName>
        <ecNumber evidence="3">1.14.18.1</ecNumber>
    </recommendedName>
</protein>
<evidence type="ECO:0000256" key="1">
    <source>
        <dbReference type="ARBA" id="ARBA00001973"/>
    </source>
</evidence>
<sequence>MADPSKHDVHFGITGIPTEHIELKTDRIPNAPGMPVRREISEFANDTTPEGRKQWTLYVLALESFKALSVDEKLSYFQVAGIHAYPNLTWDEGEPEKQEDGYCVHQNLTFPTWHRVYMLLFEQLIWKHMKIIINEWKLEKDEDAAWKEAANNWRLPYWDWAREQVYTEVFALPKVLTTNSVEIFPPASKEEQYSTIKEYPNPLYGFDNPEKYGDTDEPRPFGKMPEDKEKYNIPDNVPDPKETGGIQLTSNPANDQVLPWSLTNSTGRWAVQIKLGSKNRYTGLDGVNNFTAANRFFGAELIGRKGEKWTKYNPGNLSDRVNRMMTTGFTSTWGIFASTKWQAEDRNSKGYMSLESIHNVVHLFAGGQHFETGIGHMSDVPVAAFDPIFWLHHCQIDRLLAMWQTLNWDLWWDTDASQNPRDPKAKPKKIEPDAWKKDDLKPFRRFDGKTQYWNSDDCRDWTKLGYQYDDLVPDAASLKPDGYLNEDHYTTDILARVNRTYPGPAHVISKIRSTDGIDIPDGLDETIGEPFDDYVINVIYDRYALGGTSYSIKFYLGGPENQKTTHFVGENYIGQVFTFTGSFSETEGGCQNCKRQAKDKVLSVDQIPITIPLLNHIFDASKEHPIENLDQVAEYLKLHLSWEFVQHGGHCVNPDRFPNTVISVLKGVGEPQYTKPDKKKQADMVSIAMMTDAALDTLPSNPVADLSEKTINSPDSRALPPIYSNYKPVFAATHGKKYGLSKPSE</sequence>
<gene>
    <name evidence="13" type="ORF">BKA55DRAFT_693993</name>
</gene>
<comment type="catalytic activity">
    <reaction evidence="9">
        <text>2 L-dopa + O2 = 2 L-dopaquinone + 2 H2O</text>
        <dbReference type="Rhea" id="RHEA:34287"/>
        <dbReference type="ChEBI" id="CHEBI:15377"/>
        <dbReference type="ChEBI" id="CHEBI:15379"/>
        <dbReference type="ChEBI" id="CHEBI:57504"/>
        <dbReference type="ChEBI" id="CHEBI:57924"/>
        <dbReference type="EC" id="1.14.18.1"/>
    </reaction>
</comment>
<dbReference type="PROSITE" id="PS00498">
    <property type="entry name" value="TYROSINASE_2"/>
    <property type="match status" value="1"/>
</dbReference>
<keyword evidence="14" id="KW-1185">Reference proteome</keyword>
<dbReference type="InterPro" id="IPR050316">
    <property type="entry name" value="Tyrosinase/Hemocyanin"/>
</dbReference>